<protein>
    <submittedName>
        <fullName evidence="2">Uncharacterized protein</fullName>
    </submittedName>
</protein>
<gene>
    <name evidence="2" type="ORF">PGLA1383_LOCUS38585</name>
</gene>
<dbReference type="Proteomes" id="UP000654075">
    <property type="component" value="Unassembled WGS sequence"/>
</dbReference>
<evidence type="ECO:0000313" key="2">
    <source>
        <dbReference type="EMBL" id="CAE8621061.1"/>
    </source>
</evidence>
<comment type="caution">
    <text evidence="2">The sequence shown here is derived from an EMBL/GenBank/DDBJ whole genome shotgun (WGS) entry which is preliminary data.</text>
</comment>
<feature type="region of interest" description="Disordered" evidence="1">
    <location>
        <begin position="1"/>
        <end position="58"/>
    </location>
</feature>
<reference evidence="2" key="1">
    <citation type="submission" date="2021-02" db="EMBL/GenBank/DDBJ databases">
        <authorList>
            <person name="Dougan E. K."/>
            <person name="Rhodes N."/>
            <person name="Thang M."/>
            <person name="Chan C."/>
        </authorList>
    </citation>
    <scope>NUCLEOTIDE SEQUENCE</scope>
</reference>
<feature type="compositionally biased region" description="Acidic residues" evidence="1">
    <location>
        <begin position="30"/>
        <end position="45"/>
    </location>
</feature>
<evidence type="ECO:0000256" key="1">
    <source>
        <dbReference type="SAM" id="MobiDB-lite"/>
    </source>
</evidence>
<keyword evidence="3" id="KW-1185">Reference proteome</keyword>
<organism evidence="2 3">
    <name type="scientific">Polarella glacialis</name>
    <name type="common">Dinoflagellate</name>
    <dbReference type="NCBI Taxonomy" id="89957"/>
    <lineage>
        <taxon>Eukaryota</taxon>
        <taxon>Sar</taxon>
        <taxon>Alveolata</taxon>
        <taxon>Dinophyceae</taxon>
        <taxon>Suessiales</taxon>
        <taxon>Suessiaceae</taxon>
        <taxon>Polarella</taxon>
    </lineage>
</organism>
<dbReference type="EMBL" id="CAJNNV010027636">
    <property type="protein sequence ID" value="CAE8621061.1"/>
    <property type="molecule type" value="Genomic_DNA"/>
</dbReference>
<sequence>MTNKNDKNKNKNNKNNNKNDKNKNNHDNDDDHYDDDEDNDHDDDNNNSLFQKLPRLQVPRPKDATALVLSADAQKADAASRKFAEPHSRGVVTSQCCCPPRIIGSQQ</sequence>
<name>A0A813GED5_POLGL</name>
<feature type="compositionally biased region" description="Basic and acidic residues" evidence="1">
    <location>
        <begin position="17"/>
        <end position="29"/>
    </location>
</feature>
<accession>A0A813GED5</accession>
<evidence type="ECO:0000313" key="3">
    <source>
        <dbReference type="Proteomes" id="UP000654075"/>
    </source>
</evidence>
<proteinExistence type="predicted"/>
<dbReference type="AlphaFoldDB" id="A0A813GED5"/>